<dbReference type="EMBL" id="JBHUOQ010000001">
    <property type="protein sequence ID" value="MFD2829777.1"/>
    <property type="molecule type" value="Genomic_DNA"/>
</dbReference>
<dbReference type="Proteomes" id="UP001597519">
    <property type="component" value="Unassembled WGS sequence"/>
</dbReference>
<dbReference type="EC" id="3.4.22.70" evidence="5"/>
<dbReference type="Gene3D" id="2.40.260.10">
    <property type="entry name" value="Sortase"/>
    <property type="match status" value="1"/>
</dbReference>
<sequence length="223" mass="24705">MRILFRITGVLLIMAAVVLFFWQDIKEYFTDQVNERLIEAYQDGDDHVEINRLESFITGIDATGDSDSSSDGNSGGNSAEAAGINIGSDMAGIINIEAAGISEPVYYGPVTEEKMRNGVSFVNADDHLNMQNIPIAGHRVEGAGIRFNYLDRAGVGDIITIVTREETKEYRITEIFDVSPSEVEVMNQTEGNPQELTLITCDDYNPDTLLFEKRMIVKAQIVE</sequence>
<evidence type="ECO:0000313" key="5">
    <source>
        <dbReference type="EMBL" id="MFD2829777.1"/>
    </source>
</evidence>
<dbReference type="InterPro" id="IPR023365">
    <property type="entry name" value="Sortase_dom-sf"/>
</dbReference>
<accession>A0ABW5WTX2</accession>
<dbReference type="InterPro" id="IPR042007">
    <property type="entry name" value="Sortase_A"/>
</dbReference>
<protein>
    <submittedName>
        <fullName evidence="5">Sortase</fullName>
        <ecNumber evidence="5">3.4.22.70</ecNumber>
    </submittedName>
</protein>
<dbReference type="RefSeq" id="WP_377772085.1">
    <property type="nucleotide sequence ID" value="NZ_JBHUOQ010000001.1"/>
</dbReference>
<keyword evidence="4" id="KW-0812">Transmembrane</keyword>
<evidence type="ECO:0000313" key="6">
    <source>
        <dbReference type="Proteomes" id="UP001597519"/>
    </source>
</evidence>
<evidence type="ECO:0000256" key="1">
    <source>
        <dbReference type="ARBA" id="ARBA00022670"/>
    </source>
</evidence>
<keyword evidence="3" id="KW-0788">Thiol protease</keyword>
<keyword evidence="2 5" id="KW-0378">Hydrolase</keyword>
<keyword evidence="1" id="KW-0645">Protease</keyword>
<dbReference type="Pfam" id="PF04203">
    <property type="entry name" value="Sortase"/>
    <property type="match status" value="1"/>
</dbReference>
<keyword evidence="4" id="KW-0472">Membrane</keyword>
<comment type="caution">
    <text evidence="5">The sequence shown here is derived from an EMBL/GenBank/DDBJ whole genome shotgun (WGS) entry which is preliminary data.</text>
</comment>
<dbReference type="CDD" id="cd06165">
    <property type="entry name" value="Sortase_A"/>
    <property type="match status" value="1"/>
</dbReference>
<dbReference type="SUPFAM" id="SSF63817">
    <property type="entry name" value="Sortase"/>
    <property type="match status" value="1"/>
</dbReference>
<feature type="transmembrane region" description="Helical" evidence="4">
    <location>
        <begin position="7"/>
        <end position="23"/>
    </location>
</feature>
<proteinExistence type="predicted"/>
<dbReference type="NCBIfam" id="TIGR01076">
    <property type="entry name" value="sortase_fam"/>
    <property type="match status" value="1"/>
</dbReference>
<keyword evidence="4" id="KW-1133">Transmembrane helix</keyword>
<gene>
    <name evidence="5" type="ORF">ACFSX4_04795</name>
</gene>
<dbReference type="GO" id="GO:0016787">
    <property type="term" value="F:hydrolase activity"/>
    <property type="evidence" value="ECO:0007669"/>
    <property type="project" value="UniProtKB-KW"/>
</dbReference>
<organism evidence="5 6">
    <name type="scientific">Corticicoccus populi</name>
    <dbReference type="NCBI Taxonomy" id="1812821"/>
    <lineage>
        <taxon>Bacteria</taxon>
        <taxon>Bacillati</taxon>
        <taxon>Bacillota</taxon>
        <taxon>Bacilli</taxon>
        <taxon>Bacillales</taxon>
        <taxon>Staphylococcaceae</taxon>
        <taxon>Corticicoccus</taxon>
    </lineage>
</organism>
<evidence type="ECO:0000256" key="2">
    <source>
        <dbReference type="ARBA" id="ARBA00022801"/>
    </source>
</evidence>
<name>A0ABW5WTX2_9STAP</name>
<dbReference type="InterPro" id="IPR005754">
    <property type="entry name" value="Sortase"/>
</dbReference>
<keyword evidence="6" id="KW-1185">Reference proteome</keyword>
<reference evidence="6" key="1">
    <citation type="journal article" date="2019" name="Int. J. Syst. Evol. Microbiol.">
        <title>The Global Catalogue of Microorganisms (GCM) 10K type strain sequencing project: providing services to taxonomists for standard genome sequencing and annotation.</title>
        <authorList>
            <consortium name="The Broad Institute Genomics Platform"/>
            <consortium name="The Broad Institute Genome Sequencing Center for Infectious Disease"/>
            <person name="Wu L."/>
            <person name="Ma J."/>
        </authorList>
    </citation>
    <scope>NUCLEOTIDE SEQUENCE [LARGE SCALE GENOMIC DNA]</scope>
    <source>
        <strain evidence="6">KCTC 33575</strain>
    </source>
</reference>
<evidence type="ECO:0000256" key="4">
    <source>
        <dbReference type="SAM" id="Phobius"/>
    </source>
</evidence>
<evidence type="ECO:0000256" key="3">
    <source>
        <dbReference type="ARBA" id="ARBA00022807"/>
    </source>
</evidence>